<dbReference type="STRING" id="570521.SAMN04488508_108119"/>
<evidence type="ECO:0000259" key="2">
    <source>
        <dbReference type="Pfam" id="PF24249"/>
    </source>
</evidence>
<reference evidence="4" key="1">
    <citation type="submission" date="2016-11" db="EMBL/GenBank/DDBJ databases">
        <authorList>
            <person name="Varghese N."/>
            <person name="Submissions S."/>
        </authorList>
    </citation>
    <scope>NUCLEOTIDE SEQUENCE [LARGE SCALE GENOMIC DNA]</scope>
    <source>
        <strain evidence="4">DSM 22623</strain>
    </source>
</reference>
<dbReference type="OrthoDB" id="1182336at2"/>
<dbReference type="Pfam" id="PF24249">
    <property type="entry name" value="DUF7452"/>
    <property type="match status" value="1"/>
</dbReference>
<gene>
    <name evidence="3" type="ORF">SAMN04488508_108119</name>
</gene>
<protein>
    <recommendedName>
        <fullName evidence="2">DUF7452 domain-containing protein</fullName>
    </recommendedName>
</protein>
<evidence type="ECO:0000313" key="4">
    <source>
        <dbReference type="Proteomes" id="UP000184432"/>
    </source>
</evidence>
<proteinExistence type="predicted"/>
<feature type="region of interest" description="Disordered" evidence="1">
    <location>
        <begin position="844"/>
        <end position="865"/>
    </location>
</feature>
<dbReference type="InterPro" id="IPR055875">
    <property type="entry name" value="DUF7452"/>
</dbReference>
<feature type="region of interest" description="Disordered" evidence="1">
    <location>
        <begin position="313"/>
        <end position="345"/>
    </location>
</feature>
<keyword evidence="4" id="KW-1185">Reference proteome</keyword>
<name>A0A1M6IX52_9FLAO</name>
<sequence length="865" mass="97029">MKTITKHIKISLVFTLFLCIGLVFPQRTVRAVAAKPLTIQKAFKHVASTANTSGHITTLGNIPTTNVENKLLFVTHDYGSRGPYVTQSLGVWLNGKKWTIFSQNKSAIKPGSKFNVLVTNKSSNAFVHKTTAANKAGAATKINHRALNNNPNATFLITQNYGRGGPYNPHHVGVRYSGGFWYIFNLDGQSMPSGAQFNVLINSGIFKHQVTSNNRRNHTTGINSPRTNGKKQALVFVTFNSQGSIKNFNNAIGVYLVSDKWYIYNENKKYLQGNEAYNVLSYSASQNTKPRITVVAKKPTTSVTGRVVVKPRTDTRQSTNTVRVTPRTSTSNGSVRVASGTTNTGRRVRVAQNKPATQTNVLRNIGIVRTIPFIKPANPGSTDRLGPETKSVPLDFSRSIDGEQYQLFTDTFNFFEDIYKDQNPRSNVLYYFPANYSINWDKQSNKYDFNVYYMSAEDRKKGNVLLNVELTSNITTDDIDLAENYLSSRLGKRITLKSIDLRENPSVDFGATLTNFNVKPESVSTSVPSDYQKPIILDWKMESNVDNFVGAMLNNRSGNVMLNFKPYGDSLKVVQVPINLKVNSPITYGKIKFNSLQELKEGWTNYLDYPIIPKKFIVLKKRGRSQYFETIEIPRQEVASGSKYIENDPTILNKISEQNSIIKIWLDYVLNDECRTCNQQVKRKIIGGTSGSEIANIEVQILNAIAYSGANSLKLNLKSLQGDPNGINEIEFPSLSVNEDGQSFNEIQLFVPQGKEMSYEYQVILIMDNGDVMTSRWEKGNTNLLVLGESQIKRLFPDKKKDDLLDRAKDGVLKKVKDSILGGDVSDEEILDKGIKIIGGLFKKKKPEEENEEPEEEENVEQEQF</sequence>
<accession>A0A1M6IX52</accession>
<dbReference type="Proteomes" id="UP000184432">
    <property type="component" value="Unassembled WGS sequence"/>
</dbReference>
<feature type="domain" description="DUF7452" evidence="2">
    <location>
        <begin position="97"/>
        <end position="201"/>
    </location>
</feature>
<feature type="compositionally biased region" description="Acidic residues" evidence="1">
    <location>
        <begin position="849"/>
        <end position="865"/>
    </location>
</feature>
<dbReference type="RefSeq" id="WP_073319045.1">
    <property type="nucleotide sequence ID" value="NZ_FQYP01000008.1"/>
</dbReference>
<evidence type="ECO:0000256" key="1">
    <source>
        <dbReference type="SAM" id="MobiDB-lite"/>
    </source>
</evidence>
<evidence type="ECO:0000313" key="3">
    <source>
        <dbReference type="EMBL" id="SHJ39055.1"/>
    </source>
</evidence>
<organism evidence="3 4">
    <name type="scientific">Aquimarina spongiae</name>
    <dbReference type="NCBI Taxonomy" id="570521"/>
    <lineage>
        <taxon>Bacteria</taxon>
        <taxon>Pseudomonadati</taxon>
        <taxon>Bacteroidota</taxon>
        <taxon>Flavobacteriia</taxon>
        <taxon>Flavobacteriales</taxon>
        <taxon>Flavobacteriaceae</taxon>
        <taxon>Aquimarina</taxon>
    </lineage>
</organism>
<feature type="compositionally biased region" description="Polar residues" evidence="1">
    <location>
        <begin position="316"/>
        <end position="345"/>
    </location>
</feature>
<dbReference type="EMBL" id="FQYP01000008">
    <property type="protein sequence ID" value="SHJ39055.1"/>
    <property type="molecule type" value="Genomic_DNA"/>
</dbReference>
<dbReference type="AlphaFoldDB" id="A0A1M6IX52"/>